<evidence type="ECO:0000256" key="7">
    <source>
        <dbReference type="ARBA" id="ARBA00022490"/>
    </source>
</evidence>
<dbReference type="InterPro" id="IPR054478">
    <property type="entry name" value="LTN1_UBC"/>
</dbReference>
<protein>
    <recommendedName>
        <fullName evidence="6 16">E3 ubiquitin-protein ligase listerin</fullName>
        <ecNumber evidence="5 16">2.3.2.27</ecNumber>
    </recommendedName>
    <alternativeName>
        <fullName evidence="16">RING-type E3 ubiquitin transferase listerin</fullName>
    </alternativeName>
</protein>
<evidence type="ECO:0000256" key="10">
    <source>
        <dbReference type="ARBA" id="ARBA00022737"/>
    </source>
</evidence>
<dbReference type="InterPro" id="IPR016024">
    <property type="entry name" value="ARM-type_fold"/>
</dbReference>
<keyword evidence="11 15" id="KW-0863">Zinc-finger</keyword>
<dbReference type="Pfam" id="PF22999">
    <property type="entry name" value="LTN1_E3_ligase_6th"/>
    <property type="match status" value="1"/>
</dbReference>
<comment type="caution">
    <text evidence="18">The sequence shown here is derived from an EMBL/GenBank/DDBJ whole genome shotgun (WGS) entry which is preliminary data.</text>
</comment>
<comment type="catalytic activity">
    <reaction evidence="1 16">
        <text>S-ubiquitinyl-[E2 ubiquitin-conjugating enzyme]-L-cysteine + [acceptor protein]-L-lysine = [E2 ubiquitin-conjugating enzyme]-L-cysteine + N(6)-ubiquitinyl-[acceptor protein]-L-lysine.</text>
        <dbReference type="EC" id="2.3.2.27"/>
    </reaction>
</comment>
<reference evidence="18" key="1">
    <citation type="journal article" date="2023" name="Mol. Phylogenet. Evol.">
        <title>Genome-scale phylogeny and comparative genomics of the fungal order Sordariales.</title>
        <authorList>
            <person name="Hensen N."/>
            <person name="Bonometti L."/>
            <person name="Westerberg I."/>
            <person name="Brannstrom I.O."/>
            <person name="Guillou S."/>
            <person name="Cros-Aarteil S."/>
            <person name="Calhoun S."/>
            <person name="Haridas S."/>
            <person name="Kuo A."/>
            <person name="Mondo S."/>
            <person name="Pangilinan J."/>
            <person name="Riley R."/>
            <person name="LaButti K."/>
            <person name="Andreopoulos B."/>
            <person name="Lipzen A."/>
            <person name="Chen C."/>
            <person name="Yan M."/>
            <person name="Daum C."/>
            <person name="Ng V."/>
            <person name="Clum A."/>
            <person name="Steindorff A."/>
            <person name="Ohm R.A."/>
            <person name="Martin F."/>
            <person name="Silar P."/>
            <person name="Natvig D.O."/>
            <person name="Lalanne C."/>
            <person name="Gautier V."/>
            <person name="Ament-Velasquez S.L."/>
            <person name="Kruys A."/>
            <person name="Hutchinson M.I."/>
            <person name="Powell A.J."/>
            <person name="Barry K."/>
            <person name="Miller A.N."/>
            <person name="Grigoriev I.V."/>
            <person name="Debuchy R."/>
            <person name="Gladieux P."/>
            <person name="Hiltunen Thoren M."/>
            <person name="Johannesson H."/>
        </authorList>
    </citation>
    <scope>NUCLEOTIDE SEQUENCE</scope>
    <source>
        <strain evidence="18">CBS 232.78</strain>
    </source>
</reference>
<organism evidence="18 19">
    <name type="scientific">Podospora didyma</name>
    <dbReference type="NCBI Taxonomy" id="330526"/>
    <lineage>
        <taxon>Eukaryota</taxon>
        <taxon>Fungi</taxon>
        <taxon>Dikarya</taxon>
        <taxon>Ascomycota</taxon>
        <taxon>Pezizomycotina</taxon>
        <taxon>Sordariomycetes</taxon>
        <taxon>Sordariomycetidae</taxon>
        <taxon>Sordariales</taxon>
        <taxon>Podosporaceae</taxon>
        <taxon>Podospora</taxon>
    </lineage>
</organism>
<dbReference type="PANTHER" id="PTHR12389:SF0">
    <property type="entry name" value="E3 UBIQUITIN-PROTEIN LIGASE LISTERIN"/>
    <property type="match status" value="1"/>
</dbReference>
<dbReference type="Pfam" id="PF22958">
    <property type="entry name" value="Ltn1_1st"/>
    <property type="match status" value="1"/>
</dbReference>
<dbReference type="CDD" id="cd16491">
    <property type="entry name" value="RING-CH-C4HC3_LTN1"/>
    <property type="match status" value="1"/>
</dbReference>
<evidence type="ECO:0000256" key="15">
    <source>
        <dbReference type="PROSITE-ProRule" id="PRU00175"/>
    </source>
</evidence>
<sequence>MKRSGKDSTPFGAKSGGGFDGFSTSSTTLSYITIPPDLSDIPQDVVVPFKNLLKKDGITKAKALEEIVSYVQAQSLQDGGIQESILEAWTELYARVSIDNARRVRELSHALMFELLKSAGKRMQRRIPSIVGPWLAGTFDKDRAISRAAIDGLDSFLTTDDKKTQFWTKCASQILEFATEAIKETPDTLSDARSSTKEDSLAKYYRVVGSSLSLVLNVMEKVGVHKLENGLDVYFEVEAVWSMATCEESFVRKALYGLLRRCLEMRPESLKPRLPQIGRILVADSLKSNQSGSSAELVAVLTNLTEKFPEVWGTKRHPALRLQPFVEKGSQGGSPAFWEQLGLLIVTLPEEIKTTEEVATSFLKSLRVGINNRQEPRTNAPAAWQVYIDAVQKFFLNFTPSTDFLQRNIYPLTRQYLHPATEHILWTAPAQPSIFLGAWEIVAYHPSADLSKSAQDEWQSLGEAFLSRMSNSLPEVAKDHQQSQHGLVAEGERWFALVATLLGGLREGDDKNNKTKPIRDMITTSTENILEGALDLLSRRNYKPFGAASVLETGFKKCPLLCVNNDDLVSSLFPLGNADAMKSLVLSPSLPYLLLCLDKASSTEAARFEQVFTALIDCALDLEPAASLSAISSLISIPCGTALSLRHERLQEFLVSNWLKCTEGSTATSSTWALSEATLSFSVVSADSLRGIVAKLLQHLDTPSTSGGALRALELIVKNNAFLILQDKRLHMDLITKLLALTEISADGVSGKARALQALLGQQPTEHHPLIGILERNLEDAGPLSLGVDILTQQAADAVTLGGLPAEDLFPNSNVWMTEIRQFLLEVPNPSLSLTSSMGGAYFLVKAPESSEDVPEPKRDRQGRSIPARMAVFTSKLLSSGVKLSSLHPDFQVELVYLLSLTAALAADQLTLMQANELWASIADEGISDEIEDFVTSAKRIINDIVIDAKGWRESDLRGDSLVERLITIIMLPQIQDFSPMAFYTAKVLSDLFQALTETYGPLVKAEELFSKLGVMKATPKTIFVATAFVTGFGQTLASSKVVTALTMRLVSEMFGASPGFERTFYSVVLLSACMSVYEAGEVPVENRKQVVALKQMTQWTDTPGQMSNELAAETCKVIHRLFPNVKDIYGPYWEQTVDYCLYLWKKATKDPVDVRLPYIHSSLKLMSTLEASTDANEDLVEILVERSKAKSDALLGLLKIPREKDTQPCQIVDEVLCRAVDKIPLEHLDDLSDLYGLVASDSRAIQGAAFGLLHRALPVVQEKLSVDVLLEKKVARLPNELLSLLLDPPTLEAYPDDLLAQFPTPVRSYLLSWSLIFDAYSKASFKVRGDYTDALKEEGHFDPLMNFMFDVLGHSAASPLHLDKEGFTADHIRSYDIKLADAEPEERNMNWLLIHLFYLSLKYMPGMFKTWYINCGSKQTKVAVESWLLKYFSPLAVADALSEVSQWADNQDTSDDDEKELLVKVSNAAREITAGYEVDDEVASMIIRIPSAYPLGTVDVLSVNRVAVDEKSWQSWLKTTQGVIMFAHGSLADGLTVFKNNVMRAMKGQTECAICYSIVSSDKKLPDKRCDTCKHLYHRVCLYKWFTSSGGNTCPLCRNPIDYLGADTRAKRK</sequence>
<comment type="function">
    <text evidence="16">E3 ubiquitin-protein ligase. Component of the ribosome quality control complex (RQC), a ribosome-associated complex that mediates ubiquitination and extraction of incompletely synthesized nascent chains for proteasomal degradation.</text>
</comment>
<gene>
    <name evidence="18" type="ORF">B0H63DRAFT_467712</name>
</gene>
<evidence type="ECO:0000259" key="17">
    <source>
        <dbReference type="PROSITE" id="PS50089"/>
    </source>
</evidence>
<dbReference type="GO" id="GO:0005829">
    <property type="term" value="C:cytosol"/>
    <property type="evidence" value="ECO:0007669"/>
    <property type="project" value="UniProtKB-SubCell"/>
</dbReference>
<proteinExistence type="inferred from homology"/>
<dbReference type="Proteomes" id="UP001285441">
    <property type="component" value="Unassembled WGS sequence"/>
</dbReference>
<evidence type="ECO:0000256" key="13">
    <source>
        <dbReference type="ARBA" id="ARBA00022833"/>
    </source>
</evidence>
<keyword evidence="12 16" id="KW-0833">Ubl conjugation pathway</keyword>
<name>A0AAE0P0T2_9PEZI</name>
<dbReference type="Pfam" id="PF23009">
    <property type="entry name" value="UBC_like"/>
    <property type="match status" value="1"/>
</dbReference>
<dbReference type="InterPro" id="IPR011016">
    <property type="entry name" value="Znf_RING-CH"/>
</dbReference>
<evidence type="ECO:0000256" key="4">
    <source>
        <dbReference type="ARBA" id="ARBA00007997"/>
    </source>
</evidence>
<evidence type="ECO:0000256" key="2">
    <source>
        <dbReference type="ARBA" id="ARBA00004514"/>
    </source>
</evidence>
<keyword evidence="10" id="KW-0677">Repeat</keyword>
<keyword evidence="8 16" id="KW-0808">Transferase</keyword>
<evidence type="ECO:0000256" key="3">
    <source>
        <dbReference type="ARBA" id="ARBA00004906"/>
    </source>
</evidence>
<dbReference type="InterPro" id="IPR057030">
    <property type="entry name" value="TPR_Rkr-1"/>
</dbReference>
<dbReference type="InterPro" id="IPR054476">
    <property type="entry name" value="Ltn1_N"/>
</dbReference>
<evidence type="ECO:0000313" key="19">
    <source>
        <dbReference type="Proteomes" id="UP001285441"/>
    </source>
</evidence>
<evidence type="ECO:0000256" key="8">
    <source>
        <dbReference type="ARBA" id="ARBA00022679"/>
    </source>
</evidence>
<dbReference type="SMART" id="SM00184">
    <property type="entry name" value="RING"/>
    <property type="match status" value="1"/>
</dbReference>
<evidence type="ECO:0000256" key="14">
    <source>
        <dbReference type="ARBA" id="ARBA00055150"/>
    </source>
</evidence>
<dbReference type="SMART" id="SM00744">
    <property type="entry name" value="RINGv"/>
    <property type="match status" value="1"/>
</dbReference>
<dbReference type="Gene3D" id="3.30.40.10">
    <property type="entry name" value="Zinc/RING finger domain, C3HC4 (zinc finger)"/>
    <property type="match status" value="1"/>
</dbReference>
<accession>A0AAE0P0T2</accession>
<comment type="subcellular location">
    <subcellularLocation>
        <location evidence="2">Cytoplasm</location>
        <location evidence="2">Cytosol</location>
    </subcellularLocation>
</comment>
<dbReference type="GO" id="GO:0061630">
    <property type="term" value="F:ubiquitin protein ligase activity"/>
    <property type="evidence" value="ECO:0007669"/>
    <property type="project" value="UniProtKB-UniRule"/>
</dbReference>
<dbReference type="GO" id="GO:0008270">
    <property type="term" value="F:zinc ion binding"/>
    <property type="evidence" value="ECO:0007669"/>
    <property type="project" value="UniProtKB-KW"/>
</dbReference>
<dbReference type="GO" id="GO:1990116">
    <property type="term" value="P:ribosome-associated ubiquitin-dependent protein catabolic process"/>
    <property type="evidence" value="ECO:0007669"/>
    <property type="project" value="UniProtKB-UniRule"/>
</dbReference>
<dbReference type="GO" id="GO:0043023">
    <property type="term" value="F:ribosomal large subunit binding"/>
    <property type="evidence" value="ECO:0007669"/>
    <property type="project" value="TreeGrafter"/>
</dbReference>
<evidence type="ECO:0000256" key="16">
    <source>
        <dbReference type="RuleBase" id="RU367090"/>
    </source>
</evidence>
<evidence type="ECO:0000256" key="11">
    <source>
        <dbReference type="ARBA" id="ARBA00022771"/>
    </source>
</evidence>
<comment type="pathway">
    <text evidence="3 16">Protein modification; protein ubiquitination.</text>
</comment>
<evidence type="ECO:0000256" key="6">
    <source>
        <dbReference type="ARBA" id="ARBA00017157"/>
    </source>
</evidence>
<dbReference type="EC" id="2.3.2.27" evidence="5 16"/>
<dbReference type="FunFam" id="3.30.40.10:FF:000038">
    <property type="entry name" value="E3 ubiquitin-protein ligase listerin"/>
    <property type="match status" value="1"/>
</dbReference>
<dbReference type="SUPFAM" id="SSF48371">
    <property type="entry name" value="ARM repeat"/>
    <property type="match status" value="1"/>
</dbReference>
<dbReference type="GO" id="GO:1990112">
    <property type="term" value="C:RQC complex"/>
    <property type="evidence" value="ECO:0007669"/>
    <property type="project" value="UniProtKB-UniRule"/>
</dbReference>
<evidence type="ECO:0000256" key="9">
    <source>
        <dbReference type="ARBA" id="ARBA00022723"/>
    </source>
</evidence>
<dbReference type="InterPro" id="IPR054477">
    <property type="entry name" value="LTN1_E3_ligase_6th"/>
</dbReference>
<dbReference type="GO" id="GO:0072344">
    <property type="term" value="P:rescue of stalled ribosome"/>
    <property type="evidence" value="ECO:0007669"/>
    <property type="project" value="UniProtKB-UniRule"/>
</dbReference>
<dbReference type="PROSITE" id="PS50089">
    <property type="entry name" value="ZF_RING_2"/>
    <property type="match status" value="1"/>
</dbReference>
<keyword evidence="7" id="KW-0963">Cytoplasm</keyword>
<comment type="similarity">
    <text evidence="4 16">Belongs to the LTN1 family.</text>
</comment>
<evidence type="ECO:0000313" key="18">
    <source>
        <dbReference type="EMBL" id="KAK3391308.1"/>
    </source>
</evidence>
<keyword evidence="19" id="KW-1185">Reference proteome</keyword>
<feature type="domain" description="RING-type" evidence="17">
    <location>
        <begin position="1553"/>
        <end position="1599"/>
    </location>
</feature>
<dbReference type="EMBL" id="JAULSW010000002">
    <property type="protein sequence ID" value="KAK3391308.1"/>
    <property type="molecule type" value="Genomic_DNA"/>
</dbReference>
<evidence type="ECO:0000256" key="5">
    <source>
        <dbReference type="ARBA" id="ARBA00012483"/>
    </source>
</evidence>
<dbReference type="InterPro" id="IPR001841">
    <property type="entry name" value="Znf_RING"/>
</dbReference>
<comment type="function">
    <text evidence="14">E3 ubiquitin-protein ligase component of the ribosome quality control complex (RQC), a ribosome-associated complex that mediates ubiquitination and extraction of incompletely synthesized nascent chains for proteasomal degradation. Mediates ubiquitination of proteins derived from mRNAs lacking stop codons (non-stop proteins) and other translation arrest products induced by poly-lysine sequences and tandem rare codons. Ubiquitination leads to CDC48 recruitment for extraction and degradation of the incomplete translation product. May indirectly play a role in chromatin function and transcription.</text>
</comment>
<dbReference type="InterPro" id="IPR039795">
    <property type="entry name" value="LTN1/Rkr1"/>
</dbReference>
<dbReference type="SUPFAM" id="SSF57850">
    <property type="entry name" value="RING/U-box"/>
    <property type="match status" value="1"/>
</dbReference>
<dbReference type="Pfam" id="PF13639">
    <property type="entry name" value="zf-RING_2"/>
    <property type="match status" value="1"/>
</dbReference>
<dbReference type="SMART" id="SM01197">
    <property type="entry name" value="FANCL_C"/>
    <property type="match status" value="1"/>
</dbReference>
<dbReference type="InterPro" id="IPR039804">
    <property type="entry name" value="RING-CH-C4HC3_LTN1"/>
</dbReference>
<evidence type="ECO:0000256" key="1">
    <source>
        <dbReference type="ARBA" id="ARBA00000900"/>
    </source>
</evidence>
<keyword evidence="13 16" id="KW-0862">Zinc</keyword>
<comment type="subunit">
    <text evidence="16">Component of the ribosome quality control complex (RQC).</text>
</comment>
<evidence type="ECO:0000256" key="12">
    <source>
        <dbReference type="ARBA" id="ARBA00022786"/>
    </source>
</evidence>
<dbReference type="Pfam" id="PF23280">
    <property type="entry name" value="TPR_26"/>
    <property type="match status" value="1"/>
</dbReference>
<dbReference type="InterPro" id="IPR013083">
    <property type="entry name" value="Znf_RING/FYVE/PHD"/>
</dbReference>
<keyword evidence="9 16" id="KW-0479">Metal-binding</keyword>
<reference evidence="18" key="2">
    <citation type="submission" date="2023-06" db="EMBL/GenBank/DDBJ databases">
        <authorList>
            <consortium name="Lawrence Berkeley National Laboratory"/>
            <person name="Haridas S."/>
            <person name="Hensen N."/>
            <person name="Bonometti L."/>
            <person name="Westerberg I."/>
            <person name="Brannstrom I.O."/>
            <person name="Guillou S."/>
            <person name="Cros-Aarteil S."/>
            <person name="Calhoun S."/>
            <person name="Kuo A."/>
            <person name="Mondo S."/>
            <person name="Pangilinan J."/>
            <person name="Riley R."/>
            <person name="LaButti K."/>
            <person name="Andreopoulos B."/>
            <person name="Lipzen A."/>
            <person name="Chen C."/>
            <person name="Yanf M."/>
            <person name="Daum C."/>
            <person name="Ng V."/>
            <person name="Clum A."/>
            <person name="Steindorff A."/>
            <person name="Ohm R."/>
            <person name="Martin F."/>
            <person name="Silar P."/>
            <person name="Natvig D."/>
            <person name="Lalanne C."/>
            <person name="Gautier V."/>
            <person name="Ament-velasquez S.L."/>
            <person name="Kruys A."/>
            <person name="Hutchinson M.I."/>
            <person name="Powell A.J."/>
            <person name="Barry K."/>
            <person name="Miller A.N."/>
            <person name="Grigoriev I.V."/>
            <person name="Debuchy R."/>
            <person name="Gladieux P."/>
            <person name="Thoren M.H."/>
            <person name="Johannesson H."/>
        </authorList>
    </citation>
    <scope>NUCLEOTIDE SEQUENCE</scope>
    <source>
        <strain evidence="18">CBS 232.78</strain>
    </source>
</reference>
<dbReference type="PANTHER" id="PTHR12389">
    <property type="entry name" value="ZINC FINGER PROTEIN 294"/>
    <property type="match status" value="1"/>
</dbReference>